<dbReference type="EMBL" id="JBBWRZ010000002">
    <property type="protein sequence ID" value="KAK8243830.1"/>
    <property type="molecule type" value="Genomic_DNA"/>
</dbReference>
<proteinExistence type="predicted"/>
<comment type="caution">
    <text evidence="2">The sequence shown here is derived from an EMBL/GenBank/DDBJ whole genome shotgun (WGS) entry which is preliminary data.</text>
</comment>
<accession>A0ABR1YYP5</accession>
<evidence type="ECO:0000313" key="2">
    <source>
        <dbReference type="EMBL" id="KAK8243830.1"/>
    </source>
</evidence>
<evidence type="ECO:0000256" key="1">
    <source>
        <dbReference type="SAM" id="MobiDB-lite"/>
    </source>
</evidence>
<dbReference type="Proteomes" id="UP001492380">
    <property type="component" value="Unassembled WGS sequence"/>
</dbReference>
<evidence type="ECO:0008006" key="4">
    <source>
        <dbReference type="Google" id="ProtNLM"/>
    </source>
</evidence>
<feature type="region of interest" description="Disordered" evidence="1">
    <location>
        <begin position="83"/>
        <end position="119"/>
    </location>
</feature>
<evidence type="ECO:0000313" key="3">
    <source>
        <dbReference type="Proteomes" id="UP001492380"/>
    </source>
</evidence>
<protein>
    <recommendedName>
        <fullName evidence="4">Secreted protein</fullName>
    </recommendedName>
</protein>
<keyword evidence="3" id="KW-1185">Reference proteome</keyword>
<reference evidence="2 3" key="1">
    <citation type="submission" date="2024-04" db="EMBL/GenBank/DDBJ databases">
        <title>Phyllosticta paracitricarpa is synonymous to the EU quarantine fungus P. citricarpa based on phylogenomic analyses.</title>
        <authorList>
            <consortium name="Lawrence Berkeley National Laboratory"/>
            <person name="Van Ingen-Buijs V.A."/>
            <person name="Van Westerhoven A.C."/>
            <person name="Haridas S."/>
            <person name="Skiadas P."/>
            <person name="Martin F."/>
            <person name="Groenewald J.Z."/>
            <person name="Crous P.W."/>
            <person name="Seidl M.F."/>
        </authorList>
    </citation>
    <scope>NUCLEOTIDE SEQUENCE [LARGE SCALE GENOMIC DNA]</scope>
    <source>
        <strain evidence="2 3">CBS 123374</strain>
    </source>
</reference>
<organism evidence="2 3">
    <name type="scientific">Phyllosticta capitalensis</name>
    <dbReference type="NCBI Taxonomy" id="121624"/>
    <lineage>
        <taxon>Eukaryota</taxon>
        <taxon>Fungi</taxon>
        <taxon>Dikarya</taxon>
        <taxon>Ascomycota</taxon>
        <taxon>Pezizomycotina</taxon>
        <taxon>Dothideomycetes</taxon>
        <taxon>Dothideomycetes incertae sedis</taxon>
        <taxon>Botryosphaeriales</taxon>
        <taxon>Phyllostictaceae</taxon>
        <taxon>Phyllosticta</taxon>
    </lineage>
</organism>
<feature type="compositionally biased region" description="Basic and acidic residues" evidence="1">
    <location>
        <begin position="88"/>
        <end position="109"/>
    </location>
</feature>
<sequence>MSALALLGRFFPFPWFVSTRRCIRAFSYVFSFLHCVYDTEKRRRGVACSIGQYGLATTTRSRRKDGKAYSPPGTGAFILPQLQQAGETPDRTDGLRGTEGKGKSRTWQERKRHPQLCTV</sequence>
<name>A0ABR1YYP5_9PEZI</name>
<gene>
    <name evidence="2" type="ORF">HDK90DRAFT_135263</name>
</gene>
<feature type="compositionally biased region" description="Basic residues" evidence="1">
    <location>
        <begin position="110"/>
        <end position="119"/>
    </location>
</feature>